<dbReference type="RefSeq" id="WP_085466287.1">
    <property type="nucleotide sequence ID" value="NZ_FXBL01000004.1"/>
</dbReference>
<organism evidence="2 3">
    <name type="scientific">Mesorhizobium australicum</name>
    <dbReference type="NCBI Taxonomy" id="536018"/>
    <lineage>
        <taxon>Bacteria</taxon>
        <taxon>Pseudomonadati</taxon>
        <taxon>Pseudomonadota</taxon>
        <taxon>Alphaproteobacteria</taxon>
        <taxon>Hyphomicrobiales</taxon>
        <taxon>Phyllobacteriaceae</taxon>
        <taxon>Mesorhizobium</taxon>
    </lineage>
</organism>
<gene>
    <name evidence="2" type="ORF">SAMN02982922_4612</name>
</gene>
<keyword evidence="3" id="KW-1185">Reference proteome</keyword>
<dbReference type="InterPro" id="IPR019301">
    <property type="entry name" value="Flagellar_prot_FlgJ_N"/>
</dbReference>
<feature type="domain" description="Flagellar protein FlgJ N-terminal" evidence="1">
    <location>
        <begin position="72"/>
        <end position="115"/>
    </location>
</feature>
<evidence type="ECO:0000313" key="3">
    <source>
        <dbReference type="Proteomes" id="UP000193083"/>
    </source>
</evidence>
<dbReference type="AlphaFoldDB" id="A0A1X7PKW9"/>
<dbReference type="EMBL" id="FXBL01000004">
    <property type="protein sequence ID" value="SMH52140.1"/>
    <property type="molecule type" value="Genomic_DNA"/>
</dbReference>
<dbReference type="OrthoDB" id="7889190at2"/>
<name>A0A1X7PKW9_9HYPH</name>
<sequence>MTNAVIDALGGTAIGQPSVDASESRVERLARLAAVSDARSAAALASPRAAAGKVPETFQKFEGMVLQTFIQSMLPQESEAVYGSGLAGDMWKSFLATEIANQMAKAGGIGIAERVLGQHYMDGEKKVAISGLPGTAEKSGLADQRLLSSSLVQEMQRTMMKSLGEDLAATGRSSAD</sequence>
<dbReference type="Pfam" id="PF10135">
    <property type="entry name" value="Rod-binding"/>
    <property type="match status" value="1"/>
</dbReference>
<dbReference type="Proteomes" id="UP000193083">
    <property type="component" value="Unassembled WGS sequence"/>
</dbReference>
<accession>A0A1X7PKW9</accession>
<evidence type="ECO:0000259" key="1">
    <source>
        <dbReference type="Pfam" id="PF10135"/>
    </source>
</evidence>
<proteinExistence type="predicted"/>
<reference evidence="2 3" key="1">
    <citation type="submission" date="2017-04" db="EMBL/GenBank/DDBJ databases">
        <authorList>
            <person name="Afonso C.L."/>
            <person name="Miller P.J."/>
            <person name="Scott M.A."/>
            <person name="Spackman E."/>
            <person name="Goraichik I."/>
            <person name="Dimitrov K.M."/>
            <person name="Suarez D.L."/>
            <person name="Swayne D.E."/>
        </authorList>
    </citation>
    <scope>NUCLEOTIDE SEQUENCE [LARGE SCALE GENOMIC DNA]</scope>
    <source>
        <strain evidence="2 3">B5P</strain>
    </source>
</reference>
<protein>
    <submittedName>
        <fullName evidence="2">Rod binding protein</fullName>
    </submittedName>
</protein>
<evidence type="ECO:0000313" key="2">
    <source>
        <dbReference type="EMBL" id="SMH52140.1"/>
    </source>
</evidence>